<dbReference type="Gene3D" id="2.130.10.10">
    <property type="entry name" value="YVTN repeat-like/Quinoprotein amine dehydrogenase"/>
    <property type="match status" value="1"/>
</dbReference>
<organism evidence="16">
    <name type="scientific">Athelia psychrophila</name>
    <dbReference type="NCBI Taxonomy" id="1759441"/>
    <lineage>
        <taxon>Eukaryota</taxon>
        <taxon>Fungi</taxon>
        <taxon>Dikarya</taxon>
        <taxon>Basidiomycota</taxon>
        <taxon>Agaricomycotina</taxon>
        <taxon>Agaricomycetes</taxon>
        <taxon>Agaricomycetidae</taxon>
        <taxon>Atheliales</taxon>
        <taxon>Atheliaceae</taxon>
        <taxon>Athelia</taxon>
    </lineage>
</organism>
<evidence type="ECO:0000256" key="8">
    <source>
        <dbReference type="ARBA" id="ARBA00023034"/>
    </source>
</evidence>
<dbReference type="SUPFAM" id="SSF50978">
    <property type="entry name" value="WD40 repeat-like"/>
    <property type="match status" value="2"/>
</dbReference>
<dbReference type="InterPro" id="IPR015943">
    <property type="entry name" value="WD40/YVTN_repeat-like_dom_sf"/>
</dbReference>
<feature type="repeat" description="WD" evidence="11">
    <location>
        <begin position="238"/>
        <end position="279"/>
    </location>
</feature>
<name>A0A166E1R5_9AGAM</name>
<sequence>MLTKFESKSTRVKGLAFHPTQPLLAAALHNGSVQLWNYRMGVLVDRFEEHEGPVRAVAIHPTRALLATGGDDYKIKVWDLRPQSRRCLYTLHGHLDYVRTVDFHHEMPWILSCSDDQTIRIWNSTSRNCIAILTGHSHYVMSAKFHPKDDLIVSSSMDQTVRVWDISGLRKSTPSNGPGAFETFDNFSTVKYVLEGHDRGINYATFHPTLPLIISAADDRTIKIWRMSETKAWEVDACRGHFNNVSSAVFHPKHELIVSCGEDKTIRVWDLAKRTAIQTFRREHDRFWTLVAHPNLNLFAAGHDNGLIVFKLERERPAFAVHADSLYYVRDKYVRAYDFNTGSDIGLLSLRKLGSPYVPPRTLSFNPAERAVIVTITSDNGLYELTNLPPQATSGELKDSSVDGKKGTGQSAIFVARNRFAVLNKATQLIEVRDLSNSVVKSIKPPVQTNEIFYGGTASIILSSTTSVVLYDIQQQKTIAELNSPPVKYVVWSGDGSLVALMSKHTITIANRNFTSHSLIHETIRIKSGAWDDAGVFIYSTLNHIKYCLPQGDHGVICTLDNPVYLTRIKGKTVHCLDRSARPRTITFDPTEYRFKLALLRNNYDEMLHIIRTSTLLGQSIIAYLQKKGFPEIALHFVEDKNTRFDLAIECGNLDVALETARALDRAESWERLAQQALKQGNHKIVEKAYQQIKNFDRLSFLYLATGSTDKLSKMQSIANARGDPMSRFHNALYAGDVRGRIEVLRDVGMHPLAYLTAKTNGLDDLAAEILGAAGLTEADIEDVPAFGASSIKPPPVVTSTTNTNWPSLSTGENFFDKALADGGLEGDDNSHANGDALAGASSALDAWAKEEEEDEEEEEEEGGWGLDPEGDDVEEDEFVDTEALVEDPELAAGATPGIDEPDLWVKNSPFAVDHVAAGSFESAMQLLNHQLGVVHFAPLRPLFISIYRSSHAYLSPLPSLPPLHLHLRRNLTESALSRVLPIAVHSLQSVRSELAEGYRYVSSNKLPEAQTAFRLVLHTLLLVAVSSDDEGKEWRDTVTAAREYLLGVSIELERRRIAQEDPDNIPRSLELAAYFTHCTLQAPHMQIALRSAINVFAKANNHATAAKFARRLLELNPDPKIVAQARQRIAAGDRNPRDAVEVTYDEHTEFDICAASYTPIYKGSPAVHCPYTDASFLPEFKGKLDPLTELTEIGASSSGLPPPR</sequence>
<dbReference type="GO" id="GO:0006886">
    <property type="term" value="P:intracellular protein transport"/>
    <property type="evidence" value="ECO:0007669"/>
    <property type="project" value="UniProtKB-UniRule"/>
</dbReference>
<dbReference type="FunFam" id="2.130.10.10:FF:000010">
    <property type="entry name" value="Coatomer subunit alpha"/>
    <property type="match status" value="1"/>
</dbReference>
<keyword evidence="8 10" id="KW-0333">Golgi apparatus</keyword>
<evidence type="ECO:0000256" key="1">
    <source>
        <dbReference type="ARBA" id="ARBA00004255"/>
    </source>
</evidence>
<feature type="region of interest" description="Disordered" evidence="12">
    <location>
        <begin position="846"/>
        <end position="873"/>
    </location>
</feature>
<feature type="domain" description="COPA/B second beta-propeller" evidence="13">
    <location>
        <begin position="332"/>
        <end position="578"/>
    </location>
</feature>
<feature type="domain" description="COPA/B TPR" evidence="15">
    <location>
        <begin position="607"/>
        <end position="761"/>
    </location>
</feature>
<dbReference type="GO" id="GO:0030126">
    <property type="term" value="C:COPI vesicle coat"/>
    <property type="evidence" value="ECO:0007669"/>
    <property type="project" value="UniProtKB-UniRule"/>
</dbReference>
<evidence type="ECO:0000256" key="5">
    <source>
        <dbReference type="ARBA" id="ARBA00022737"/>
    </source>
</evidence>
<dbReference type="InterPro" id="IPR036322">
    <property type="entry name" value="WD40_repeat_dom_sf"/>
</dbReference>
<dbReference type="InterPro" id="IPR047312">
    <property type="entry name" value="Coatomer_alpha_WD-assoc_reg"/>
</dbReference>
<dbReference type="InterPro" id="IPR010714">
    <property type="entry name" value="Coatomer_asu_C"/>
</dbReference>
<keyword evidence="4 11" id="KW-0853">WD repeat</keyword>
<dbReference type="FunFam" id="1.25.40.470:FF:000002">
    <property type="entry name" value="Coatomer subunit alpha"/>
    <property type="match status" value="1"/>
</dbReference>
<keyword evidence="7 10" id="KW-0653">Protein transport</keyword>
<dbReference type="Pfam" id="PF00400">
    <property type="entry name" value="WD40"/>
    <property type="match status" value="6"/>
</dbReference>
<dbReference type="PROSITE" id="PS00678">
    <property type="entry name" value="WD_REPEATS_1"/>
    <property type="match status" value="3"/>
</dbReference>
<evidence type="ECO:0000256" key="6">
    <source>
        <dbReference type="ARBA" id="ARBA00022892"/>
    </source>
</evidence>
<dbReference type="InterPro" id="IPR020472">
    <property type="entry name" value="WD40_PAC1"/>
</dbReference>
<evidence type="ECO:0000259" key="14">
    <source>
        <dbReference type="Pfam" id="PF06957"/>
    </source>
</evidence>
<feature type="repeat" description="WD" evidence="11">
    <location>
        <begin position="47"/>
        <end position="81"/>
    </location>
</feature>
<proteinExistence type="predicted"/>
<dbReference type="AlphaFoldDB" id="A0A166E1R5"/>
<dbReference type="STRING" id="436010.A0A166E1R5"/>
<dbReference type="GO" id="GO:0006890">
    <property type="term" value="P:retrograde vesicle-mediated transport, Golgi to endoplasmic reticulum"/>
    <property type="evidence" value="ECO:0007669"/>
    <property type="project" value="TreeGrafter"/>
</dbReference>
<dbReference type="PROSITE" id="PS50294">
    <property type="entry name" value="WD_REPEATS_REGION"/>
    <property type="match status" value="5"/>
</dbReference>
<evidence type="ECO:0000256" key="11">
    <source>
        <dbReference type="PROSITE-ProRule" id="PRU00221"/>
    </source>
</evidence>
<evidence type="ECO:0000256" key="2">
    <source>
        <dbReference type="ARBA" id="ARBA00022448"/>
    </source>
</evidence>
<dbReference type="Pfam" id="PF23953">
    <property type="entry name" value="TPR_COPA_B"/>
    <property type="match status" value="1"/>
</dbReference>
<evidence type="ECO:0000313" key="16">
    <source>
        <dbReference type="EMBL" id="KZP15302.1"/>
    </source>
</evidence>
<evidence type="ECO:0000259" key="13">
    <source>
        <dbReference type="Pfam" id="PF04053"/>
    </source>
</evidence>
<dbReference type="GO" id="GO:0005198">
    <property type="term" value="F:structural molecule activity"/>
    <property type="evidence" value="ECO:0007669"/>
    <property type="project" value="InterPro"/>
</dbReference>
<dbReference type="InterPro" id="IPR019775">
    <property type="entry name" value="WD40_repeat_CS"/>
</dbReference>
<evidence type="ECO:0000256" key="4">
    <source>
        <dbReference type="ARBA" id="ARBA00022574"/>
    </source>
</evidence>
<keyword evidence="5" id="KW-0677">Repeat</keyword>
<dbReference type="OrthoDB" id="10261470at2759"/>
<dbReference type="InterPro" id="IPR001680">
    <property type="entry name" value="WD40_rpt"/>
</dbReference>
<evidence type="ECO:0000256" key="12">
    <source>
        <dbReference type="SAM" id="MobiDB-lite"/>
    </source>
</evidence>
<comment type="subunit">
    <text evidence="10">Oligomeric complex that consists of at least the alpha, beta, beta', gamma, delta, epsilon and zeta subunits.</text>
</comment>
<gene>
    <name evidence="16" type="ORF">FIBSPDRAFT_750482</name>
</gene>
<dbReference type="InterPro" id="IPR050844">
    <property type="entry name" value="Coatomer_complex_subunit"/>
</dbReference>
<comment type="subcellular location">
    <subcellularLocation>
        <location evidence="10">Cytoplasm</location>
    </subcellularLocation>
    <subcellularLocation>
        <location evidence="1 10">Golgi apparatus membrane</location>
        <topology evidence="1 10">Peripheral membrane protein</topology>
        <orientation evidence="1">Cytoplasmic side</orientation>
    </subcellularLocation>
</comment>
<dbReference type="GO" id="GO:0006891">
    <property type="term" value="P:intra-Golgi vesicle-mediated transport"/>
    <property type="evidence" value="ECO:0007669"/>
    <property type="project" value="TreeGrafter"/>
</dbReference>
<dbReference type="EMBL" id="KV417606">
    <property type="protein sequence ID" value="KZP15302.1"/>
    <property type="molecule type" value="Genomic_DNA"/>
</dbReference>
<dbReference type="Gene3D" id="1.25.40.470">
    <property type="match status" value="1"/>
</dbReference>
<dbReference type="PANTHER" id="PTHR19876">
    <property type="entry name" value="COATOMER"/>
    <property type="match status" value="1"/>
</dbReference>
<dbReference type="CDD" id="cd22948">
    <property type="entry name" value="Coatomer_WDAD_alpha"/>
    <property type="match status" value="1"/>
</dbReference>
<feature type="repeat" description="WD" evidence="11">
    <location>
        <begin position="133"/>
        <end position="167"/>
    </location>
</feature>
<dbReference type="GO" id="GO:0000139">
    <property type="term" value="C:Golgi membrane"/>
    <property type="evidence" value="ECO:0007669"/>
    <property type="project" value="UniProtKB-SubCell"/>
</dbReference>
<evidence type="ECO:0000259" key="15">
    <source>
        <dbReference type="Pfam" id="PF23953"/>
    </source>
</evidence>
<dbReference type="PIRSF" id="PIRSF003354">
    <property type="entry name" value="Coatomer_alpha_subunit"/>
    <property type="match status" value="1"/>
</dbReference>
<keyword evidence="9 10" id="KW-0472">Membrane</keyword>
<evidence type="ECO:0000256" key="3">
    <source>
        <dbReference type="ARBA" id="ARBA00022490"/>
    </source>
</evidence>
<dbReference type="CDD" id="cd00200">
    <property type="entry name" value="WD40"/>
    <property type="match status" value="1"/>
</dbReference>
<comment type="function">
    <text evidence="10">The coatomer is a cytosolic protein complex that binds to dilysine motifs and reversibly associates with Golgi non-clathrin-coated vesicles, which further mediate biosynthetic protein transport from the ER, via the Golgi up to the trans Golgi network.</text>
</comment>
<evidence type="ECO:0000256" key="9">
    <source>
        <dbReference type="ARBA" id="ARBA00023136"/>
    </source>
</evidence>
<feature type="repeat" description="WD" evidence="11">
    <location>
        <begin position="91"/>
        <end position="132"/>
    </location>
</feature>
<feature type="repeat" description="WD" evidence="11">
    <location>
        <begin position="5"/>
        <end position="46"/>
    </location>
</feature>
<dbReference type="PANTHER" id="PTHR19876:SF1">
    <property type="entry name" value="COATOMER SUBUNIT ALPHA"/>
    <property type="match status" value="1"/>
</dbReference>
<evidence type="ECO:0000256" key="10">
    <source>
        <dbReference type="PIRNR" id="PIRNR003354"/>
    </source>
</evidence>
<dbReference type="InterPro" id="IPR016391">
    <property type="entry name" value="Coatomer_asu"/>
</dbReference>
<keyword evidence="6 10" id="KW-0931">ER-Golgi transport</keyword>
<reference evidence="16" key="1">
    <citation type="journal article" date="2016" name="Mol. Biol. Evol.">
        <title>Comparative Genomics of Early-Diverging Mushroom-Forming Fungi Provides Insights into the Origins of Lignocellulose Decay Capabilities.</title>
        <authorList>
            <person name="Nagy L.G."/>
            <person name="Riley R."/>
            <person name="Tritt A."/>
            <person name="Adam C."/>
            <person name="Daum C."/>
            <person name="Floudas D."/>
            <person name="Sun H."/>
            <person name="Yadav J.S."/>
            <person name="Pangilinan J."/>
            <person name="Larsson K.H."/>
            <person name="Matsuura K."/>
            <person name="Barry K."/>
            <person name="Labutti K."/>
            <person name="Kuo R."/>
            <person name="Ohm R.A."/>
            <person name="Bhattacharya S.S."/>
            <person name="Shirouzu T."/>
            <person name="Yoshinaga Y."/>
            <person name="Martin F.M."/>
            <person name="Grigoriev I.V."/>
            <person name="Hibbett D.S."/>
        </authorList>
    </citation>
    <scope>NUCLEOTIDE SEQUENCE [LARGE SCALE GENOMIC DNA]</scope>
    <source>
        <strain evidence="16">CBS 109695</strain>
    </source>
</reference>
<dbReference type="InterPro" id="IPR056176">
    <property type="entry name" value="TPR_COPA_B"/>
</dbReference>
<protein>
    <recommendedName>
        <fullName evidence="10">Coatomer subunit alpha</fullName>
    </recommendedName>
</protein>
<feature type="domain" description="Coatomer alpha subunit C-terminal" evidence="14">
    <location>
        <begin position="846"/>
        <end position="1201"/>
    </location>
</feature>
<feature type="compositionally biased region" description="Acidic residues" evidence="12">
    <location>
        <begin position="851"/>
        <end position="873"/>
    </location>
</feature>
<dbReference type="GO" id="GO:0006888">
    <property type="term" value="P:endoplasmic reticulum to Golgi vesicle-mediated transport"/>
    <property type="evidence" value="ECO:0007669"/>
    <property type="project" value="InterPro"/>
</dbReference>
<dbReference type="SMART" id="SM00320">
    <property type="entry name" value="WD40"/>
    <property type="match status" value="7"/>
</dbReference>
<keyword evidence="2 10" id="KW-0813">Transport</keyword>
<dbReference type="PROSITE" id="PS50082">
    <property type="entry name" value="WD_REPEATS_2"/>
    <property type="match status" value="6"/>
</dbReference>
<dbReference type="PRINTS" id="PR00320">
    <property type="entry name" value="GPROTEINBRPT"/>
</dbReference>
<accession>A0A166E1R5</accession>
<dbReference type="InterPro" id="IPR006692">
    <property type="entry name" value="Beta-prop_COPA/B_2nd"/>
</dbReference>
<dbReference type="Pfam" id="PF06957">
    <property type="entry name" value="COPI_C"/>
    <property type="match status" value="1"/>
</dbReference>
<keyword evidence="3 10" id="KW-0963">Cytoplasm</keyword>
<feature type="repeat" description="WD" evidence="11">
    <location>
        <begin position="194"/>
        <end position="235"/>
    </location>
</feature>
<dbReference type="Pfam" id="PF04053">
    <property type="entry name" value="B-prop_COPA_B_2nd"/>
    <property type="match status" value="1"/>
</dbReference>
<evidence type="ECO:0000256" key="7">
    <source>
        <dbReference type="ARBA" id="ARBA00022927"/>
    </source>
</evidence>